<feature type="region of interest" description="Disordered" evidence="1">
    <location>
        <begin position="1"/>
        <end position="24"/>
    </location>
</feature>
<feature type="transmembrane region" description="Helical" evidence="2">
    <location>
        <begin position="202"/>
        <end position="224"/>
    </location>
</feature>
<feature type="transmembrane region" description="Helical" evidence="2">
    <location>
        <begin position="91"/>
        <end position="123"/>
    </location>
</feature>
<accession>A0A0C3AR78</accession>
<dbReference type="Gene3D" id="3.40.50.150">
    <property type="entry name" value="Vaccinia Virus protein VP39"/>
    <property type="match status" value="1"/>
</dbReference>
<feature type="transmembrane region" description="Helical" evidence="2">
    <location>
        <begin position="236"/>
        <end position="257"/>
    </location>
</feature>
<reference evidence="3 4" key="1">
    <citation type="submission" date="2014-04" db="EMBL/GenBank/DDBJ databases">
        <authorList>
            <consortium name="DOE Joint Genome Institute"/>
            <person name="Kuo A."/>
            <person name="Zuccaro A."/>
            <person name="Kohler A."/>
            <person name="Nagy L.G."/>
            <person name="Floudas D."/>
            <person name="Copeland A."/>
            <person name="Barry K.W."/>
            <person name="Cichocki N."/>
            <person name="Veneault-Fourrey C."/>
            <person name="LaButti K."/>
            <person name="Lindquist E.A."/>
            <person name="Lipzen A."/>
            <person name="Lundell T."/>
            <person name="Morin E."/>
            <person name="Murat C."/>
            <person name="Sun H."/>
            <person name="Tunlid A."/>
            <person name="Henrissat B."/>
            <person name="Grigoriev I.V."/>
            <person name="Hibbett D.S."/>
            <person name="Martin F."/>
            <person name="Nordberg H.P."/>
            <person name="Cantor M.N."/>
            <person name="Hua S.X."/>
        </authorList>
    </citation>
    <scope>NUCLEOTIDE SEQUENCE [LARGE SCALE GENOMIC DNA]</scope>
    <source>
        <strain evidence="3 4">MAFF 305830</strain>
    </source>
</reference>
<proteinExistence type="predicted"/>
<keyword evidence="4" id="KW-1185">Reference proteome</keyword>
<keyword evidence="2" id="KW-0812">Transmembrane</keyword>
<dbReference type="SUPFAM" id="SSF53335">
    <property type="entry name" value="S-adenosyl-L-methionine-dependent methyltransferases"/>
    <property type="match status" value="1"/>
</dbReference>
<gene>
    <name evidence="3" type="ORF">M408DRAFT_172974</name>
</gene>
<evidence type="ECO:0000313" key="3">
    <source>
        <dbReference type="EMBL" id="KIM27045.1"/>
    </source>
</evidence>
<feature type="transmembrane region" description="Helical" evidence="2">
    <location>
        <begin position="143"/>
        <end position="165"/>
    </location>
</feature>
<dbReference type="Proteomes" id="UP000054097">
    <property type="component" value="Unassembled WGS sequence"/>
</dbReference>
<organism evidence="3 4">
    <name type="scientific">Serendipita vermifera MAFF 305830</name>
    <dbReference type="NCBI Taxonomy" id="933852"/>
    <lineage>
        <taxon>Eukaryota</taxon>
        <taxon>Fungi</taxon>
        <taxon>Dikarya</taxon>
        <taxon>Basidiomycota</taxon>
        <taxon>Agaricomycotina</taxon>
        <taxon>Agaricomycetes</taxon>
        <taxon>Sebacinales</taxon>
        <taxon>Serendipitaceae</taxon>
        <taxon>Serendipita</taxon>
    </lineage>
</organism>
<feature type="transmembrane region" description="Helical" evidence="2">
    <location>
        <begin position="57"/>
        <end position="79"/>
    </location>
</feature>
<protein>
    <recommendedName>
        <fullName evidence="5">PABS domain-containing protein</fullName>
    </recommendedName>
</protein>
<evidence type="ECO:0000313" key="4">
    <source>
        <dbReference type="Proteomes" id="UP000054097"/>
    </source>
</evidence>
<keyword evidence="2" id="KW-1133">Transmembrane helix</keyword>
<keyword evidence="2" id="KW-0472">Membrane</keyword>
<dbReference type="STRING" id="933852.A0A0C3AR78"/>
<evidence type="ECO:0000256" key="1">
    <source>
        <dbReference type="SAM" id="MobiDB-lite"/>
    </source>
</evidence>
<dbReference type="OrthoDB" id="2016285at2759"/>
<dbReference type="EMBL" id="KN824301">
    <property type="protein sequence ID" value="KIM27045.1"/>
    <property type="molecule type" value="Genomic_DNA"/>
</dbReference>
<reference evidence="4" key="2">
    <citation type="submission" date="2015-01" db="EMBL/GenBank/DDBJ databases">
        <title>Evolutionary Origins and Diversification of the Mycorrhizal Mutualists.</title>
        <authorList>
            <consortium name="DOE Joint Genome Institute"/>
            <consortium name="Mycorrhizal Genomics Consortium"/>
            <person name="Kohler A."/>
            <person name="Kuo A."/>
            <person name="Nagy L.G."/>
            <person name="Floudas D."/>
            <person name="Copeland A."/>
            <person name="Barry K.W."/>
            <person name="Cichocki N."/>
            <person name="Veneault-Fourrey C."/>
            <person name="LaButti K."/>
            <person name="Lindquist E.A."/>
            <person name="Lipzen A."/>
            <person name="Lundell T."/>
            <person name="Morin E."/>
            <person name="Murat C."/>
            <person name="Riley R."/>
            <person name="Ohm R."/>
            <person name="Sun H."/>
            <person name="Tunlid A."/>
            <person name="Henrissat B."/>
            <person name="Grigoriev I.V."/>
            <person name="Hibbett D.S."/>
            <person name="Martin F."/>
        </authorList>
    </citation>
    <scope>NUCLEOTIDE SEQUENCE [LARGE SCALE GENOMIC DNA]</scope>
    <source>
        <strain evidence="4">MAFF 305830</strain>
    </source>
</reference>
<feature type="transmembrane region" description="Helical" evidence="2">
    <location>
        <begin position="177"/>
        <end position="196"/>
    </location>
</feature>
<dbReference type="InterPro" id="IPR029063">
    <property type="entry name" value="SAM-dependent_MTases_sf"/>
</dbReference>
<evidence type="ECO:0008006" key="5">
    <source>
        <dbReference type="Google" id="ProtNLM"/>
    </source>
</evidence>
<name>A0A0C3AR78_SERVB</name>
<dbReference type="AlphaFoldDB" id="A0A0C3AR78"/>
<evidence type="ECO:0000256" key="2">
    <source>
        <dbReference type="SAM" id="Phobius"/>
    </source>
</evidence>
<dbReference type="HOGENOM" id="CLU_017511_1_0_1"/>
<sequence>MSSKRKQQAPSRKGDPSSHQAPGVVETPSVVGKQQGANLNQQEAISPLVTLVQSVKIAILVGTLSFALVASQLALHPLYGSTTSSLYLKHVLIVSCLVSTVVPAVPAHYVFQALSVLLAFAPLSAKHLGGWFGRWDSAMWGPILTQIPLAASFAGLSCMLLQEWLVKIVPPSSQLGLNRIPLALVLLGAHLIEPLLWSNIPFGGVVTSCNMFLSLSIVASLCAISTTPSKNSKAKNVTSSLSVPIVVASLSLAIAAYSKLHSPCTPPHLPATYTSVNYPPTNASIISQIGSRLGLMAPTDETPRNVTVKLLARSDSVTGTIVVGEYAEMGFRYLRADHSILGGRWILNSNQGPRLGESIYGAFTLQEAIRLIERDEKEGENALVIGLGIGIAAEALMAHGNKVHVVEIDPSVYAYACVFFNLAEPHAVHLVDARGWVHEKFSLFNAPSAQVNIDLELNKFSLVVHDCFSGGGVPSHIFTLEFWEELKGIMTTDGALAVNFAGHLGSEAARAIWFTLQEAFAPKNGGRGCRVFHDSIGDNGQAGEIKKDEFLNMVFFCQKNNGEETPSQVNFRKPRESDYLRSRLRKTILSTVLDREVPEDAITGLSGDSPMGGKEWILTDGHNRLGDWQHDTAVEHWGVMRHVMPYNVWEVY</sequence>